<dbReference type="Proteomes" id="UP001165678">
    <property type="component" value="Unassembled WGS sequence"/>
</dbReference>
<dbReference type="EC" id="2.3.1.-" evidence="2"/>
<keyword evidence="3" id="KW-1185">Reference proteome</keyword>
<protein>
    <submittedName>
        <fullName evidence="2">GNAT family N-acetyltransferase</fullName>
        <ecNumber evidence="2">2.3.1.-</ecNumber>
    </submittedName>
</protein>
<gene>
    <name evidence="2" type="ORF">OQ287_07540</name>
</gene>
<evidence type="ECO:0000313" key="2">
    <source>
        <dbReference type="EMBL" id="MCX2524088.1"/>
    </source>
</evidence>
<feature type="domain" description="N-acetyltransferase" evidence="1">
    <location>
        <begin position="38"/>
        <end position="175"/>
    </location>
</feature>
<dbReference type="Pfam" id="PF00583">
    <property type="entry name" value="Acetyltransf_1"/>
    <property type="match status" value="1"/>
</dbReference>
<dbReference type="PROSITE" id="PS51186">
    <property type="entry name" value="GNAT"/>
    <property type="match status" value="1"/>
</dbReference>
<organism evidence="2 3">
    <name type="scientific">Larsenimonas rhizosphaerae</name>
    <dbReference type="NCBI Taxonomy" id="2944682"/>
    <lineage>
        <taxon>Bacteria</taxon>
        <taxon>Pseudomonadati</taxon>
        <taxon>Pseudomonadota</taxon>
        <taxon>Gammaproteobacteria</taxon>
        <taxon>Oceanospirillales</taxon>
        <taxon>Halomonadaceae</taxon>
        <taxon>Larsenimonas</taxon>
    </lineage>
</organism>
<evidence type="ECO:0000313" key="3">
    <source>
        <dbReference type="Proteomes" id="UP001165678"/>
    </source>
</evidence>
<dbReference type="AlphaFoldDB" id="A0AA41ZHS8"/>
<dbReference type="InterPro" id="IPR000182">
    <property type="entry name" value="GNAT_dom"/>
</dbReference>
<comment type="caution">
    <text evidence="2">The sequence shown here is derived from an EMBL/GenBank/DDBJ whole genome shotgun (WGS) entry which is preliminary data.</text>
</comment>
<proteinExistence type="predicted"/>
<evidence type="ECO:0000259" key="1">
    <source>
        <dbReference type="PROSITE" id="PS51186"/>
    </source>
</evidence>
<name>A0AA41ZHS8_9GAMM</name>
<reference evidence="2" key="1">
    <citation type="submission" date="2022-11" db="EMBL/GenBank/DDBJ databases">
        <title>Larsenimonas rhizosphaerae sp. nov., isolated from a tidal mudflat.</title>
        <authorList>
            <person name="Lee S.D."/>
            <person name="Kim I.S."/>
        </authorList>
    </citation>
    <scope>NUCLEOTIDE SEQUENCE</scope>
    <source>
        <strain evidence="2">GH2-1</strain>
    </source>
</reference>
<sequence length="175" mass="20158">MRHVLCRVTVMIPASCTTFYLELPAPREDLAPALPPRMVVDEVTPPDWRLNRRLYHLVGDGWQWEDLDEATDEEWQKRIADPTLRTWTATVGDTLVGYFELHRPDHVTTEIRYLGLCPGWTDQKLGGPLLGEALRKAWGWPGTRRVWVHTCTLDHPSALANYQARGMVLYHQVEC</sequence>
<dbReference type="InterPro" id="IPR016181">
    <property type="entry name" value="Acyl_CoA_acyltransferase"/>
</dbReference>
<dbReference type="GO" id="GO:0016747">
    <property type="term" value="F:acyltransferase activity, transferring groups other than amino-acyl groups"/>
    <property type="evidence" value="ECO:0007669"/>
    <property type="project" value="InterPro"/>
</dbReference>
<dbReference type="Gene3D" id="3.40.630.30">
    <property type="match status" value="1"/>
</dbReference>
<dbReference type="SUPFAM" id="SSF55729">
    <property type="entry name" value="Acyl-CoA N-acyltransferases (Nat)"/>
    <property type="match status" value="1"/>
</dbReference>
<keyword evidence="2" id="KW-0808">Transferase</keyword>
<keyword evidence="2" id="KW-0012">Acyltransferase</keyword>
<dbReference type="RefSeq" id="WP_265896338.1">
    <property type="nucleotide sequence ID" value="NZ_JAPIVE010000002.1"/>
</dbReference>
<accession>A0AA41ZHS8</accession>
<dbReference type="EMBL" id="JAPIVE010000002">
    <property type="protein sequence ID" value="MCX2524088.1"/>
    <property type="molecule type" value="Genomic_DNA"/>
</dbReference>